<proteinExistence type="inferred from homology"/>
<dbReference type="AlphaFoldDB" id="A0A5N3S1W1"/>
<gene>
    <name evidence="6" type="ORF">F2Z80_23330</name>
</gene>
<dbReference type="Pfam" id="PF17954">
    <property type="entry name" value="Pirin_C_2"/>
    <property type="match status" value="1"/>
</dbReference>
<dbReference type="InterPro" id="IPR011051">
    <property type="entry name" value="RmlC_Cupin_sf"/>
</dbReference>
<comment type="caution">
    <text evidence="6">The sequence shown here is derived from an EMBL/GenBank/DDBJ whole genome shotgun (WGS) entry which is preliminary data.</text>
</comment>
<dbReference type="InterPro" id="IPR014710">
    <property type="entry name" value="RmlC-like_jellyroll"/>
</dbReference>
<feature type="domain" description="Pirin N-terminal" evidence="4">
    <location>
        <begin position="13"/>
        <end position="119"/>
    </location>
</feature>
<organism evidence="6 7">
    <name type="scientific">Vibrio fortis</name>
    <dbReference type="NCBI Taxonomy" id="212667"/>
    <lineage>
        <taxon>Bacteria</taxon>
        <taxon>Pseudomonadati</taxon>
        <taxon>Pseudomonadota</taxon>
        <taxon>Gammaproteobacteria</taxon>
        <taxon>Vibrionales</taxon>
        <taxon>Vibrionaceae</taxon>
        <taxon>Vibrio</taxon>
    </lineage>
</organism>
<dbReference type="PANTHER" id="PTHR43212">
    <property type="entry name" value="QUERCETIN 2,3-DIOXYGENASE"/>
    <property type="match status" value="1"/>
</dbReference>
<evidence type="ECO:0000313" key="7">
    <source>
        <dbReference type="Proteomes" id="UP000326687"/>
    </source>
</evidence>
<dbReference type="Gene3D" id="2.60.120.10">
    <property type="entry name" value="Jelly Rolls"/>
    <property type="match status" value="2"/>
</dbReference>
<protein>
    <submittedName>
        <fullName evidence="6">Pirin family protein</fullName>
    </submittedName>
</protein>
<evidence type="ECO:0000256" key="3">
    <source>
        <dbReference type="RuleBase" id="RU003457"/>
    </source>
</evidence>
<accession>A0A5N3S1W1</accession>
<keyword evidence="2" id="KW-0479">Metal-binding</keyword>
<dbReference type="GO" id="GO:0046872">
    <property type="term" value="F:metal ion binding"/>
    <property type="evidence" value="ECO:0007669"/>
    <property type="project" value="UniProtKB-KW"/>
</dbReference>
<reference evidence="6 7" key="1">
    <citation type="submission" date="2019-09" db="EMBL/GenBank/DDBJ databases">
        <title>Vibrio Fortis S7-72.</title>
        <authorList>
            <person name="Das S.K."/>
        </authorList>
    </citation>
    <scope>NUCLEOTIDE SEQUENCE [LARGE SCALE GENOMIC DNA]</scope>
    <source>
        <strain evidence="6 7">S7-72</strain>
    </source>
</reference>
<comment type="cofactor">
    <cofactor evidence="2">
        <name>Fe cation</name>
        <dbReference type="ChEBI" id="CHEBI:24875"/>
    </cofactor>
    <text evidence="2">Binds 1 Fe cation per subunit.</text>
</comment>
<evidence type="ECO:0000259" key="5">
    <source>
        <dbReference type="Pfam" id="PF17954"/>
    </source>
</evidence>
<dbReference type="CDD" id="cd02910">
    <property type="entry name" value="cupin_Yhhw_N"/>
    <property type="match status" value="1"/>
</dbReference>
<dbReference type="PANTHER" id="PTHR43212:SF3">
    <property type="entry name" value="QUERCETIN 2,3-DIOXYGENASE"/>
    <property type="match status" value="1"/>
</dbReference>
<dbReference type="PIRSF" id="PIRSF006232">
    <property type="entry name" value="Pirin"/>
    <property type="match status" value="1"/>
</dbReference>
<feature type="binding site" evidence="2">
    <location>
        <position position="101"/>
    </location>
    <ligand>
        <name>Fe cation</name>
        <dbReference type="ChEBI" id="CHEBI:24875"/>
    </ligand>
</feature>
<dbReference type="InterPro" id="IPR012093">
    <property type="entry name" value="Pirin"/>
</dbReference>
<comment type="similarity">
    <text evidence="1 3">Belongs to the pirin family.</text>
</comment>
<dbReference type="InterPro" id="IPR041602">
    <property type="entry name" value="Quercetinase_C"/>
</dbReference>
<dbReference type="EMBL" id="VXDD01000005">
    <property type="protein sequence ID" value="KAB0300055.1"/>
    <property type="molecule type" value="Genomic_DNA"/>
</dbReference>
<feature type="domain" description="Quercetin 2,3-dioxygenase C-terminal cupin" evidence="5">
    <location>
        <begin position="144"/>
        <end position="230"/>
    </location>
</feature>
<keyword evidence="2" id="KW-0408">Iron</keyword>
<sequence>MIEIRRAQDRGVNDWGWLYSRNTFSVGNYYDPQHMGFSSLRVLNDDVVAPGKGFATHSHKNMEIISLVLEGVIEHEDNQGNIKRLVEGEYQLMSAGKGISHSEYNGLQSDSLRFMQIWIEPSELGGKPSYQQQAFDNTSGLTPIVTPTGENGTLRIKQDATMYQLVLEPGEHISLPLSRERCGFVQVLSGQLTLNEQGIGAGDGAKVSSEANLSFTNPSGEKATVLVFDLP</sequence>
<dbReference type="InterPro" id="IPR003829">
    <property type="entry name" value="Pirin_N_dom"/>
</dbReference>
<feature type="binding site" evidence="2">
    <location>
        <position position="57"/>
    </location>
    <ligand>
        <name>Fe cation</name>
        <dbReference type="ChEBI" id="CHEBI:24875"/>
    </ligand>
</feature>
<dbReference type="SUPFAM" id="SSF51182">
    <property type="entry name" value="RmlC-like cupins"/>
    <property type="match status" value="1"/>
</dbReference>
<evidence type="ECO:0000259" key="4">
    <source>
        <dbReference type="Pfam" id="PF02678"/>
    </source>
</evidence>
<feature type="binding site" evidence="2">
    <location>
        <position position="103"/>
    </location>
    <ligand>
        <name>Fe cation</name>
        <dbReference type="ChEBI" id="CHEBI:24875"/>
    </ligand>
</feature>
<feature type="binding site" evidence="2">
    <location>
        <position position="59"/>
    </location>
    <ligand>
        <name>Fe cation</name>
        <dbReference type="ChEBI" id="CHEBI:24875"/>
    </ligand>
</feature>
<evidence type="ECO:0000256" key="2">
    <source>
        <dbReference type="PIRSR" id="PIRSR006232-1"/>
    </source>
</evidence>
<dbReference type="Proteomes" id="UP000326687">
    <property type="component" value="Unassembled WGS sequence"/>
</dbReference>
<dbReference type="RefSeq" id="WP_150897475.1">
    <property type="nucleotide sequence ID" value="NZ_VXDD01000005.1"/>
</dbReference>
<dbReference type="Pfam" id="PF02678">
    <property type="entry name" value="Pirin"/>
    <property type="match status" value="1"/>
</dbReference>
<evidence type="ECO:0000256" key="1">
    <source>
        <dbReference type="ARBA" id="ARBA00008416"/>
    </source>
</evidence>
<evidence type="ECO:0000313" key="6">
    <source>
        <dbReference type="EMBL" id="KAB0300055.1"/>
    </source>
</evidence>
<name>A0A5N3S1W1_9VIBR</name>